<dbReference type="GO" id="GO:2000001">
    <property type="term" value="P:regulation of DNA damage checkpoint"/>
    <property type="evidence" value="ECO:0007669"/>
    <property type="project" value="TreeGrafter"/>
</dbReference>
<evidence type="ECO:0000256" key="2">
    <source>
        <dbReference type="ARBA" id="ARBA00021132"/>
    </source>
</evidence>
<dbReference type="InterPro" id="IPR036322">
    <property type="entry name" value="WD40_repeat_dom_sf"/>
</dbReference>
<gene>
    <name evidence="10" type="ORF">DAKH74_020400</name>
</gene>
<keyword evidence="4" id="KW-0677">Repeat</keyword>
<evidence type="ECO:0000256" key="1">
    <source>
        <dbReference type="ARBA" id="ARBA00005434"/>
    </source>
</evidence>
<feature type="region of interest" description="Disordered" evidence="9">
    <location>
        <begin position="1"/>
        <end position="87"/>
    </location>
</feature>
<dbReference type="Gene3D" id="2.130.10.10">
    <property type="entry name" value="YVTN repeat-like/Quinoprotein amine dehydrogenase"/>
    <property type="match status" value="1"/>
</dbReference>
<evidence type="ECO:0000256" key="5">
    <source>
        <dbReference type="ARBA" id="ARBA00022763"/>
    </source>
</evidence>
<protein>
    <recommendedName>
        <fullName evidence="2 8">DNA damage-binding protein CMR1</fullName>
    </recommendedName>
</protein>
<keyword evidence="5 8" id="KW-0227">DNA damage</keyword>
<dbReference type="GO" id="GO:0006974">
    <property type="term" value="P:DNA damage response"/>
    <property type="evidence" value="ECO:0007669"/>
    <property type="project" value="UniProtKB-KW"/>
</dbReference>
<dbReference type="PROSITE" id="PS00678">
    <property type="entry name" value="WD_REPEATS_1"/>
    <property type="match status" value="1"/>
</dbReference>
<dbReference type="InterPro" id="IPR001680">
    <property type="entry name" value="WD40_rpt"/>
</dbReference>
<evidence type="ECO:0000256" key="7">
    <source>
        <dbReference type="PROSITE-ProRule" id="PRU00221"/>
    </source>
</evidence>
<dbReference type="InterPro" id="IPR015943">
    <property type="entry name" value="WD40/YVTN_repeat-like_dom_sf"/>
</dbReference>
<keyword evidence="3 7" id="KW-0853">WD repeat</keyword>
<dbReference type="PROSITE" id="PS50082">
    <property type="entry name" value="WD_REPEATS_2"/>
    <property type="match status" value="1"/>
</dbReference>
<dbReference type="GO" id="GO:0005634">
    <property type="term" value="C:nucleus"/>
    <property type="evidence" value="ECO:0007669"/>
    <property type="project" value="TreeGrafter"/>
</dbReference>
<dbReference type="InterPro" id="IPR050853">
    <property type="entry name" value="WD_repeat_DNA-damage-binding"/>
</dbReference>
<feature type="compositionally biased region" description="Basic and acidic residues" evidence="9">
    <location>
        <begin position="63"/>
        <end position="72"/>
    </location>
</feature>
<evidence type="ECO:0000256" key="6">
    <source>
        <dbReference type="ARBA" id="ARBA00023125"/>
    </source>
</evidence>
<name>A0AAV5RUU9_MAUHU</name>
<dbReference type="EMBL" id="BTGD01000005">
    <property type="protein sequence ID" value="GMM55424.1"/>
    <property type="molecule type" value="Genomic_DNA"/>
</dbReference>
<dbReference type="Pfam" id="PF00400">
    <property type="entry name" value="WD40"/>
    <property type="match status" value="2"/>
</dbReference>
<dbReference type="AlphaFoldDB" id="A0AAV5RUU9"/>
<evidence type="ECO:0000313" key="11">
    <source>
        <dbReference type="Proteomes" id="UP001377567"/>
    </source>
</evidence>
<organism evidence="10 11">
    <name type="scientific">Maudiozyma humilis</name>
    <name type="common">Sour dough yeast</name>
    <name type="synonym">Kazachstania humilis</name>
    <dbReference type="NCBI Taxonomy" id="51915"/>
    <lineage>
        <taxon>Eukaryota</taxon>
        <taxon>Fungi</taxon>
        <taxon>Dikarya</taxon>
        <taxon>Ascomycota</taxon>
        <taxon>Saccharomycotina</taxon>
        <taxon>Saccharomycetes</taxon>
        <taxon>Saccharomycetales</taxon>
        <taxon>Saccharomycetaceae</taxon>
        <taxon>Maudiozyma</taxon>
    </lineage>
</organism>
<dbReference type="PANTHER" id="PTHR14773:SF0">
    <property type="entry name" value="WD REPEAT-CONTAINING PROTEIN 76"/>
    <property type="match status" value="1"/>
</dbReference>
<reference evidence="10 11" key="1">
    <citation type="journal article" date="2023" name="Elife">
        <title>Identification of key yeast species and microbe-microbe interactions impacting larval growth of Drosophila in the wild.</title>
        <authorList>
            <person name="Mure A."/>
            <person name="Sugiura Y."/>
            <person name="Maeda R."/>
            <person name="Honda K."/>
            <person name="Sakurai N."/>
            <person name="Takahashi Y."/>
            <person name="Watada M."/>
            <person name="Katoh T."/>
            <person name="Gotoh A."/>
            <person name="Gotoh Y."/>
            <person name="Taniguchi I."/>
            <person name="Nakamura K."/>
            <person name="Hayashi T."/>
            <person name="Katayama T."/>
            <person name="Uemura T."/>
            <person name="Hattori Y."/>
        </authorList>
    </citation>
    <scope>NUCLEOTIDE SEQUENCE [LARGE SCALE GENOMIC DNA]</scope>
    <source>
        <strain evidence="10 11">KH-74</strain>
    </source>
</reference>
<feature type="repeat" description="WD" evidence="7">
    <location>
        <begin position="319"/>
        <end position="347"/>
    </location>
</feature>
<evidence type="ECO:0000313" key="10">
    <source>
        <dbReference type="EMBL" id="GMM55424.1"/>
    </source>
</evidence>
<dbReference type="InterPro" id="IPR019775">
    <property type="entry name" value="WD40_repeat_CS"/>
</dbReference>
<comment type="caution">
    <text evidence="10">The sequence shown here is derived from an EMBL/GenBank/DDBJ whole genome shotgun (WGS) entry which is preliminary data.</text>
</comment>
<proteinExistence type="inferred from homology"/>
<feature type="compositionally biased region" description="Basic and acidic residues" evidence="9">
    <location>
        <begin position="14"/>
        <end position="23"/>
    </location>
</feature>
<keyword evidence="11" id="KW-1185">Reference proteome</keyword>
<dbReference type="PANTHER" id="PTHR14773">
    <property type="entry name" value="WD REPEAT-CONTAINING PROTEIN 76"/>
    <property type="match status" value="1"/>
</dbReference>
<accession>A0AAV5RUU9</accession>
<sequence length="504" mass="57236">MSSDNDKLTNFQKKRLENIKRNNELLQKLNLSKLSNSIKPKEVKVHEKKKSASSNRDSRKRKHEEVKTERLPTRRSRRLQGQAAEPAKELPAELGSIKVKPEVEDVKILGDLKLSDIIKDEGQLDKLANVKVSSGDFFNELRNIQTESSDVKKEVEIFDKMEMWQDKVIYERISSLFIHPSKEKFVMIAGDISGNIGIWNKDISKELGPEDEEEIFRFQLFGKNVSRIDCMPNHMEKLVLASYDGNIRTLDLNNQKSDELLLVKDPYNDALGVSDLQFNYDDPNVIYLSTLTGEFAICDLREDLKSQSLKLRRLADKKIGSMAINPKNTSQIATGSLDRTLKLWDVRKLVDKPEWSQYEDYPSHEIVSTYDSRLSVSGVSYSPNDDTLVCNGYDDTIRLFDVSPGSFTDELLPKLTIKHNCQTGRWTSILKARFKQNKNIFAIANMSRAIDVYTSDGQQLAHMATPTVPAVISWHPSQDVVVGGNSSGKVFLFSEPAIKEEADE</sequence>
<evidence type="ECO:0000256" key="9">
    <source>
        <dbReference type="SAM" id="MobiDB-lite"/>
    </source>
</evidence>
<dbReference type="SMART" id="SM00320">
    <property type="entry name" value="WD40"/>
    <property type="match status" value="4"/>
</dbReference>
<evidence type="ECO:0000256" key="4">
    <source>
        <dbReference type="ARBA" id="ARBA00022737"/>
    </source>
</evidence>
<feature type="compositionally biased region" description="Low complexity" evidence="9">
    <location>
        <begin position="24"/>
        <end position="38"/>
    </location>
</feature>
<comment type="similarity">
    <text evidence="1 8">Belongs to the WD repeat DDB2/WDR76 family.</text>
</comment>
<dbReference type="GO" id="GO:0003677">
    <property type="term" value="F:DNA binding"/>
    <property type="evidence" value="ECO:0007669"/>
    <property type="project" value="UniProtKB-UniRule"/>
</dbReference>
<evidence type="ECO:0000256" key="8">
    <source>
        <dbReference type="RuleBase" id="RU365004"/>
    </source>
</evidence>
<evidence type="ECO:0000256" key="3">
    <source>
        <dbReference type="ARBA" id="ARBA00022574"/>
    </source>
</evidence>
<keyword evidence="6 8" id="KW-0238">DNA-binding</keyword>
<comment type="function">
    <text evidence="8">DNA-binding protein that binds to both single- and double-stranded DNA. Binds preferentially to UV-damaged DNA. May be involved in DNA-metabolic processes.</text>
</comment>
<dbReference type="SUPFAM" id="SSF50978">
    <property type="entry name" value="WD40 repeat-like"/>
    <property type="match status" value="1"/>
</dbReference>
<dbReference type="Proteomes" id="UP001377567">
    <property type="component" value="Unassembled WGS sequence"/>
</dbReference>